<feature type="domain" description="Histidine kinase" evidence="9">
    <location>
        <begin position="605"/>
        <end position="836"/>
    </location>
</feature>
<keyword evidence="6" id="KW-0902">Two-component regulatory system</keyword>
<dbReference type="AlphaFoldDB" id="A0A7W2EV61"/>
<evidence type="ECO:0000256" key="4">
    <source>
        <dbReference type="ARBA" id="ARBA00022679"/>
    </source>
</evidence>
<dbReference type="InterPro" id="IPR003594">
    <property type="entry name" value="HATPase_dom"/>
</dbReference>
<dbReference type="SUPFAM" id="SSF47384">
    <property type="entry name" value="Homodimeric domain of signal transducing histidine kinase"/>
    <property type="match status" value="1"/>
</dbReference>
<evidence type="ECO:0000256" key="2">
    <source>
        <dbReference type="ARBA" id="ARBA00012438"/>
    </source>
</evidence>
<dbReference type="SUPFAM" id="SSF53850">
    <property type="entry name" value="Periplasmic binding protein-like II"/>
    <property type="match status" value="2"/>
</dbReference>
<comment type="catalytic activity">
    <reaction evidence="1">
        <text>ATP + protein L-histidine = ADP + protein N-phospho-L-histidine.</text>
        <dbReference type="EC" id="2.7.13.3"/>
    </reaction>
</comment>
<dbReference type="Pfam" id="PF02518">
    <property type="entry name" value="HATPase_c"/>
    <property type="match status" value="1"/>
</dbReference>
<dbReference type="Gene3D" id="3.30.565.10">
    <property type="entry name" value="Histidine kinase-like ATPase, C-terminal domain"/>
    <property type="match status" value="1"/>
</dbReference>
<dbReference type="PROSITE" id="PS50109">
    <property type="entry name" value="HIS_KIN"/>
    <property type="match status" value="1"/>
</dbReference>
<dbReference type="Gene3D" id="1.10.287.130">
    <property type="match status" value="1"/>
</dbReference>
<evidence type="ECO:0000256" key="6">
    <source>
        <dbReference type="ARBA" id="ARBA00023012"/>
    </source>
</evidence>
<dbReference type="EMBL" id="JACEZT010000014">
    <property type="protein sequence ID" value="MBA5639202.1"/>
    <property type="molecule type" value="Genomic_DNA"/>
</dbReference>
<comment type="caution">
    <text evidence="10">The sequence shown here is derived from an EMBL/GenBank/DDBJ whole genome shotgun (WGS) entry which is preliminary data.</text>
</comment>
<accession>A0A7W2EV61</accession>
<dbReference type="CDD" id="cd01007">
    <property type="entry name" value="PBP2_BvgS_HisK_like"/>
    <property type="match status" value="2"/>
</dbReference>
<dbReference type="CDD" id="cd00082">
    <property type="entry name" value="HisKA"/>
    <property type="match status" value="1"/>
</dbReference>
<evidence type="ECO:0000256" key="3">
    <source>
        <dbReference type="ARBA" id="ARBA00022553"/>
    </source>
</evidence>
<dbReference type="InterPro" id="IPR036097">
    <property type="entry name" value="HisK_dim/P_sf"/>
</dbReference>
<organism evidence="10 11">
    <name type="scientific">Rugamonas brunnea</name>
    <dbReference type="NCBI Taxonomy" id="2758569"/>
    <lineage>
        <taxon>Bacteria</taxon>
        <taxon>Pseudomonadati</taxon>
        <taxon>Pseudomonadota</taxon>
        <taxon>Betaproteobacteria</taxon>
        <taxon>Burkholderiales</taxon>
        <taxon>Oxalobacteraceae</taxon>
        <taxon>Telluria group</taxon>
        <taxon>Rugamonas</taxon>
    </lineage>
</organism>
<dbReference type="SUPFAM" id="SSF55874">
    <property type="entry name" value="ATPase domain of HSP90 chaperone/DNA topoisomerase II/histidine kinase"/>
    <property type="match status" value="1"/>
</dbReference>
<dbReference type="PRINTS" id="PR00344">
    <property type="entry name" value="BCTRLSENSOR"/>
</dbReference>
<dbReference type="PANTHER" id="PTHR43711:SF26">
    <property type="entry name" value="SENSOR HISTIDINE KINASE RCSC"/>
    <property type="match status" value="1"/>
</dbReference>
<evidence type="ECO:0000256" key="1">
    <source>
        <dbReference type="ARBA" id="ARBA00000085"/>
    </source>
</evidence>
<dbReference type="EC" id="2.7.13.3" evidence="2"/>
<dbReference type="InterPro" id="IPR050736">
    <property type="entry name" value="Sensor_HK_Regulatory"/>
</dbReference>
<dbReference type="InterPro" id="IPR005467">
    <property type="entry name" value="His_kinase_dom"/>
</dbReference>
<evidence type="ECO:0000256" key="5">
    <source>
        <dbReference type="ARBA" id="ARBA00022777"/>
    </source>
</evidence>
<dbReference type="InterPro" id="IPR004358">
    <property type="entry name" value="Sig_transdc_His_kin-like_C"/>
</dbReference>
<dbReference type="InterPro" id="IPR003661">
    <property type="entry name" value="HisK_dim/P_dom"/>
</dbReference>
<protein>
    <recommendedName>
        <fullName evidence="2">histidine kinase</fullName>
        <ecNumber evidence="2">2.7.13.3</ecNumber>
    </recommendedName>
</protein>
<evidence type="ECO:0000259" key="9">
    <source>
        <dbReference type="PROSITE" id="PS50109"/>
    </source>
</evidence>
<proteinExistence type="predicted"/>
<evidence type="ECO:0000313" key="11">
    <source>
        <dbReference type="Proteomes" id="UP000534388"/>
    </source>
</evidence>
<reference evidence="10 11" key="1">
    <citation type="submission" date="2020-07" db="EMBL/GenBank/DDBJ databases">
        <title>Novel species isolated from subtropical streams in China.</title>
        <authorList>
            <person name="Lu H."/>
        </authorList>
    </citation>
    <scope>NUCLEOTIDE SEQUENCE [LARGE SCALE GENOMIC DNA]</scope>
    <source>
        <strain evidence="10 11">LX20W</strain>
    </source>
</reference>
<keyword evidence="4" id="KW-0808">Transferase</keyword>
<feature type="signal peptide" evidence="8">
    <location>
        <begin position="1"/>
        <end position="22"/>
    </location>
</feature>
<dbReference type="Gene3D" id="3.40.190.10">
    <property type="entry name" value="Periplasmic binding protein-like II"/>
    <property type="match status" value="4"/>
</dbReference>
<keyword evidence="7" id="KW-0175">Coiled coil</keyword>
<keyword evidence="5" id="KW-0418">Kinase</keyword>
<name>A0A7W2EV61_9BURK</name>
<keyword evidence="8" id="KW-0732">Signal</keyword>
<evidence type="ECO:0000256" key="7">
    <source>
        <dbReference type="SAM" id="Coils"/>
    </source>
</evidence>
<feature type="coiled-coil region" evidence="7">
    <location>
        <begin position="544"/>
        <end position="596"/>
    </location>
</feature>
<dbReference type="Pfam" id="PF00497">
    <property type="entry name" value="SBP_bac_3"/>
    <property type="match status" value="2"/>
</dbReference>
<keyword evidence="3" id="KW-0597">Phosphoprotein</keyword>
<dbReference type="PANTHER" id="PTHR43711">
    <property type="entry name" value="TWO-COMPONENT HISTIDINE KINASE"/>
    <property type="match status" value="1"/>
</dbReference>
<gene>
    <name evidence="10" type="ORF">H3H37_19255</name>
</gene>
<dbReference type="SMART" id="SM00062">
    <property type="entry name" value="PBPb"/>
    <property type="match status" value="2"/>
</dbReference>
<keyword evidence="11" id="KW-1185">Reference proteome</keyword>
<evidence type="ECO:0000313" key="10">
    <source>
        <dbReference type="EMBL" id="MBA5639202.1"/>
    </source>
</evidence>
<dbReference type="InterPro" id="IPR036890">
    <property type="entry name" value="HATPase_C_sf"/>
</dbReference>
<dbReference type="InterPro" id="IPR001638">
    <property type="entry name" value="Solute-binding_3/MltF_N"/>
</dbReference>
<dbReference type="SMART" id="SM00387">
    <property type="entry name" value="HATPase_c"/>
    <property type="match status" value="1"/>
</dbReference>
<feature type="chain" id="PRO_5030593195" description="histidine kinase" evidence="8">
    <location>
        <begin position="23"/>
        <end position="866"/>
    </location>
</feature>
<dbReference type="GO" id="GO:0000155">
    <property type="term" value="F:phosphorelay sensor kinase activity"/>
    <property type="evidence" value="ECO:0007669"/>
    <property type="project" value="InterPro"/>
</dbReference>
<dbReference type="CDD" id="cd00075">
    <property type="entry name" value="HATPase"/>
    <property type="match status" value="1"/>
</dbReference>
<sequence>MHTARAALATLFCMLLAWPALTAAQVALTPQEQAWVRAHPVLTMALDQFNPPIAFRRADSEGSYAGACYDYAELVARKTGLKFRYQGSTWDQALTKGMAHEVDGVLCARDRPERRSSLNFSLPYLELPIAMATRPDHAATHMLGDYAHQRVAVVRNTARVPVLKARCPDCELVEVDSSQDGMARVQQGAADAYFDDLPVVQRAIGQGAPLKIALLYYYSEAATIRLALRNDAPELLSIIDKGVAAITADEHALIRARWLAAAEGTPVQRELALTPAQRAWLAAHPVLRVAVDSGRAPVEWRGEDGALHGISLDFLHRVEEQLGVRFELLPARDVADELSRIEQRQVDLVSAISHTPGRAGFMLVTEPYLSTPVVIFAGTATPPIGGLAGLSGQRVAVAARTGVADVLPHDWPGIAMVPVSNFRAGTELLRNGKVHAVVGPLLTGTHQLVELGATDVRVAGETDYRYQIGIGVRSDWPELLPILDAALAAIPKSEREAFRQNWSTVHYAHDIDYRPLGALLLAVLVAVTFIVQLRVMVKRRTAELQQEVAARRAREAEIQELNAELEQRVTARTAELRQANDDLRVAAEQLLQTEKVASLGRLVAGIAHELSTPLGSALTASTTLKAHVDSFARALATGQLKRSAADTFVGQCQQATEIIERNTFRAAGLIDNFKELAVDQASVRRRVFPLRRTVEEVIASHHNAWKHRGHHIALEVAPDIELDSFPGPLAQVLSNLLENSLVHGFEGRKGGHVQIRGQRQDERVLLTYTDDGKGIPAEYRNKIYDPFFTTRLGQGGSGLGLYIVQTLVTGVLGGTITLQGEPGAGTLFQISLPLKAPQLTEHNASGAHGMVALPDASGPAPVQAPV</sequence>
<evidence type="ECO:0000256" key="8">
    <source>
        <dbReference type="SAM" id="SignalP"/>
    </source>
</evidence>
<dbReference type="Proteomes" id="UP000534388">
    <property type="component" value="Unassembled WGS sequence"/>
</dbReference>
<dbReference type="SMART" id="SM00388">
    <property type="entry name" value="HisKA"/>
    <property type="match status" value="1"/>
</dbReference>